<feature type="transmembrane region" description="Helical" evidence="7">
    <location>
        <begin position="171"/>
        <end position="189"/>
    </location>
</feature>
<dbReference type="GO" id="GO:0006950">
    <property type="term" value="P:response to stress"/>
    <property type="evidence" value="ECO:0007669"/>
    <property type="project" value="UniProtKB-ARBA"/>
</dbReference>
<gene>
    <name evidence="9" type="ORF">Pcinc_037897</name>
</gene>
<name>A0AAE1EKK0_PETCI</name>
<comment type="subcellular location">
    <subcellularLocation>
        <location evidence="1 7">Endoplasmic reticulum membrane</location>
        <topology evidence="1 7">Multi-pass membrane protein</topology>
    </subcellularLocation>
</comment>
<evidence type="ECO:0000256" key="4">
    <source>
        <dbReference type="ARBA" id="ARBA00022824"/>
    </source>
</evidence>
<proteinExistence type="inferred from homology"/>
<protein>
    <recommendedName>
        <fullName evidence="7">Derlin</fullName>
    </recommendedName>
</protein>
<keyword evidence="5 7" id="KW-1133">Transmembrane helix</keyword>
<evidence type="ECO:0000313" key="9">
    <source>
        <dbReference type="EMBL" id="KAK3855717.1"/>
    </source>
</evidence>
<feature type="transmembrane region" description="Helical" evidence="7">
    <location>
        <begin position="20"/>
        <end position="42"/>
    </location>
</feature>
<accession>A0AAE1EKK0</accession>
<keyword evidence="4 7" id="KW-0256">Endoplasmic reticulum</keyword>
<reference evidence="9" key="1">
    <citation type="submission" date="2023-10" db="EMBL/GenBank/DDBJ databases">
        <title>Genome assemblies of two species of porcelain crab, Petrolisthes cinctipes and Petrolisthes manimaculis (Anomura: Porcellanidae).</title>
        <authorList>
            <person name="Angst P."/>
        </authorList>
    </citation>
    <scope>NUCLEOTIDE SEQUENCE</scope>
    <source>
        <strain evidence="9">PB745_01</strain>
        <tissue evidence="9">Gill</tissue>
    </source>
</reference>
<dbReference type="EMBL" id="JAWQEG010006114">
    <property type="protein sequence ID" value="KAK3855717.1"/>
    <property type="molecule type" value="Genomic_DNA"/>
</dbReference>
<comment type="caution">
    <text evidence="9">The sequence shown here is derived from an EMBL/GenBank/DDBJ whole genome shotgun (WGS) entry which is preliminary data.</text>
</comment>
<dbReference type="SUPFAM" id="SSF144091">
    <property type="entry name" value="Rhomboid-like"/>
    <property type="match status" value="1"/>
</dbReference>
<dbReference type="PANTHER" id="PTHR11009">
    <property type="entry name" value="DER1-LIKE PROTEIN, DERLIN"/>
    <property type="match status" value="1"/>
</dbReference>
<dbReference type="AlphaFoldDB" id="A0AAE1EKK0"/>
<sequence>MIGDISRWFGTLPLLSRQWFGGTVLLTLLGYVGILSLEWVLLDSYSLFSRFQIWRPVSALLCYPLSPRNGLHFLFNLYHLYFYSTKLETTHFGGRTADYLFMLLFCWLCNVVASLMMGLYSLMDQMVMSVLYVWCQINRDVIIGFWFGTRFKAMYYPWVLLIFYTITQGRWLYELMGIAVGHLYFFLTFKYPLEFGGATLLHTPQFLYDFFPNQRQTGAGFGSVSPPASGARDRNQGAGGGGGGGGGGFNVFRGQGHRLG</sequence>
<feature type="transmembrane region" description="Helical" evidence="7">
    <location>
        <begin position="99"/>
        <end position="123"/>
    </location>
</feature>
<evidence type="ECO:0000256" key="7">
    <source>
        <dbReference type="RuleBase" id="RU363059"/>
    </source>
</evidence>
<evidence type="ECO:0000256" key="6">
    <source>
        <dbReference type="ARBA" id="ARBA00023136"/>
    </source>
</evidence>
<evidence type="ECO:0000256" key="8">
    <source>
        <dbReference type="SAM" id="MobiDB-lite"/>
    </source>
</evidence>
<evidence type="ECO:0000256" key="3">
    <source>
        <dbReference type="ARBA" id="ARBA00022692"/>
    </source>
</evidence>
<evidence type="ECO:0000256" key="5">
    <source>
        <dbReference type="ARBA" id="ARBA00022989"/>
    </source>
</evidence>
<keyword evidence="10" id="KW-1185">Reference proteome</keyword>
<feature type="region of interest" description="Disordered" evidence="8">
    <location>
        <begin position="222"/>
        <end position="248"/>
    </location>
</feature>
<dbReference type="Pfam" id="PF04511">
    <property type="entry name" value="DER1"/>
    <property type="match status" value="1"/>
</dbReference>
<dbReference type="GO" id="GO:0005789">
    <property type="term" value="C:endoplasmic reticulum membrane"/>
    <property type="evidence" value="ECO:0007669"/>
    <property type="project" value="UniProtKB-SubCell"/>
</dbReference>
<feature type="compositionally biased region" description="Gly residues" evidence="8">
    <location>
        <begin position="237"/>
        <end position="248"/>
    </location>
</feature>
<keyword evidence="6 7" id="KW-0472">Membrane</keyword>
<comment type="function">
    <text evidence="7">May be involved in the degradation of misfolded endoplasmic reticulum (ER) luminal proteins.</text>
</comment>
<dbReference type="InterPro" id="IPR035952">
    <property type="entry name" value="Rhomboid-like_sf"/>
</dbReference>
<dbReference type="Proteomes" id="UP001286313">
    <property type="component" value="Unassembled WGS sequence"/>
</dbReference>
<evidence type="ECO:0000256" key="2">
    <source>
        <dbReference type="ARBA" id="ARBA00008917"/>
    </source>
</evidence>
<comment type="similarity">
    <text evidence="2 7">Belongs to the derlin family.</text>
</comment>
<evidence type="ECO:0000256" key="1">
    <source>
        <dbReference type="ARBA" id="ARBA00004477"/>
    </source>
</evidence>
<dbReference type="InterPro" id="IPR007599">
    <property type="entry name" value="DER1"/>
</dbReference>
<keyword evidence="3 7" id="KW-0812">Transmembrane</keyword>
<evidence type="ECO:0000313" key="10">
    <source>
        <dbReference type="Proteomes" id="UP001286313"/>
    </source>
</evidence>
<feature type="transmembrane region" description="Helical" evidence="7">
    <location>
        <begin position="143"/>
        <end position="164"/>
    </location>
</feature>
<organism evidence="9 10">
    <name type="scientific">Petrolisthes cinctipes</name>
    <name type="common">Flat porcelain crab</name>
    <dbReference type="NCBI Taxonomy" id="88211"/>
    <lineage>
        <taxon>Eukaryota</taxon>
        <taxon>Metazoa</taxon>
        <taxon>Ecdysozoa</taxon>
        <taxon>Arthropoda</taxon>
        <taxon>Crustacea</taxon>
        <taxon>Multicrustacea</taxon>
        <taxon>Malacostraca</taxon>
        <taxon>Eumalacostraca</taxon>
        <taxon>Eucarida</taxon>
        <taxon>Decapoda</taxon>
        <taxon>Pleocyemata</taxon>
        <taxon>Anomura</taxon>
        <taxon>Galatheoidea</taxon>
        <taxon>Porcellanidae</taxon>
        <taxon>Petrolisthes</taxon>
    </lineage>
</organism>